<name>A0ABQ4PDW7_9GAMM</name>
<accession>A0ABQ4PDW7</accession>
<evidence type="ECO:0000313" key="2">
    <source>
        <dbReference type="EMBL" id="GIU45775.1"/>
    </source>
</evidence>
<dbReference type="RefSeq" id="WP_162924174.1">
    <property type="nucleotide sequence ID" value="NZ_BPFB01000014.1"/>
</dbReference>
<dbReference type="Proteomes" id="UP000761574">
    <property type="component" value="Unassembled WGS sequence"/>
</dbReference>
<keyword evidence="3" id="KW-1185">Reference proteome</keyword>
<reference evidence="2 3" key="1">
    <citation type="submission" date="2021-05" db="EMBL/GenBank/DDBJ databases">
        <title>Molecular characterization for Shewanella algae harboring chromosomal blaOXA-55-like strains isolated from clinical and environment sample.</title>
        <authorList>
            <person name="Ohama Y."/>
            <person name="Aoki K."/>
            <person name="Harada S."/>
            <person name="Moriya K."/>
            <person name="Ishii Y."/>
            <person name="Tateda K."/>
        </authorList>
    </citation>
    <scope>NUCLEOTIDE SEQUENCE [LARGE SCALE GENOMIC DNA]</scope>
    <source>
        <strain evidence="2 3">LMG 23746</strain>
    </source>
</reference>
<gene>
    <name evidence="2" type="ORF">TUM4630_14640</name>
</gene>
<dbReference type="EMBL" id="BPFB01000014">
    <property type="protein sequence ID" value="GIU45775.1"/>
    <property type="molecule type" value="Genomic_DNA"/>
</dbReference>
<evidence type="ECO:0000313" key="3">
    <source>
        <dbReference type="Proteomes" id="UP000761574"/>
    </source>
</evidence>
<evidence type="ECO:0008006" key="4">
    <source>
        <dbReference type="Google" id="ProtNLM"/>
    </source>
</evidence>
<organism evidence="2 3">
    <name type="scientific">Shewanella algidipiscicola</name>
    <dbReference type="NCBI Taxonomy" id="614070"/>
    <lineage>
        <taxon>Bacteria</taxon>
        <taxon>Pseudomonadati</taxon>
        <taxon>Pseudomonadota</taxon>
        <taxon>Gammaproteobacteria</taxon>
        <taxon>Alteromonadales</taxon>
        <taxon>Shewanellaceae</taxon>
        <taxon>Shewanella</taxon>
    </lineage>
</organism>
<sequence length="55" mass="6254">MNNKKSKEKSSTSSSSAKVYQLNDNGEFRLNLADRNSRKRIMSKISRFKGFPVTA</sequence>
<comment type="caution">
    <text evidence="2">The sequence shown here is derived from an EMBL/GenBank/DDBJ whole genome shotgun (WGS) entry which is preliminary data.</text>
</comment>
<protein>
    <recommendedName>
        <fullName evidence="4">50S ribosomal protein L33</fullName>
    </recommendedName>
</protein>
<feature type="region of interest" description="Disordered" evidence="1">
    <location>
        <begin position="1"/>
        <end position="20"/>
    </location>
</feature>
<proteinExistence type="predicted"/>
<evidence type="ECO:0000256" key="1">
    <source>
        <dbReference type="SAM" id="MobiDB-lite"/>
    </source>
</evidence>